<organism evidence="9">
    <name type="scientific">Choricystis parasitica</name>
    <dbReference type="NCBI Taxonomy" id="41300"/>
    <lineage>
        <taxon>Eukaryota</taxon>
        <taxon>Viridiplantae</taxon>
        <taxon>Chlorophyta</taxon>
        <taxon>core chlorophytes</taxon>
        <taxon>Trebouxiophyceae</taxon>
        <taxon>Trebouxiophyceae incertae sedis</taxon>
        <taxon>Choricystis clade</taxon>
        <taxon>Choricystis</taxon>
    </lineage>
</organism>
<keyword evidence="7" id="KW-0699">rRNA-binding</keyword>
<dbReference type="Pfam" id="PF01084">
    <property type="entry name" value="Ribosomal_S18"/>
    <property type="match status" value="1"/>
</dbReference>
<comment type="similarity">
    <text evidence="1 7 8">Belongs to the bacterial ribosomal protein bS18 family.</text>
</comment>
<dbReference type="GO" id="GO:0070181">
    <property type="term" value="F:small ribosomal subunit rRNA binding"/>
    <property type="evidence" value="ECO:0007669"/>
    <property type="project" value="TreeGrafter"/>
</dbReference>
<evidence type="ECO:0000256" key="3">
    <source>
        <dbReference type="ARBA" id="ARBA00022884"/>
    </source>
</evidence>
<proteinExistence type="inferred from homology"/>
<dbReference type="GO" id="GO:0005840">
    <property type="term" value="C:ribosome"/>
    <property type="evidence" value="ECO:0007669"/>
    <property type="project" value="UniProtKB-KW"/>
</dbReference>
<evidence type="ECO:0000256" key="4">
    <source>
        <dbReference type="ARBA" id="ARBA00022980"/>
    </source>
</evidence>
<keyword evidence="9" id="KW-0934">Plastid</keyword>
<keyword evidence="9" id="KW-0150">Chloroplast</keyword>
<name>A0A097KNY7_9CHLO</name>
<dbReference type="PANTHER" id="PTHR13479:SF40">
    <property type="entry name" value="SMALL RIBOSOMAL SUBUNIT PROTEIN BS18M"/>
    <property type="match status" value="1"/>
</dbReference>
<geneLocation type="chloroplast" evidence="9"/>
<dbReference type="HAMAP" id="MF_00270">
    <property type="entry name" value="Ribosomal_bS18"/>
    <property type="match status" value="1"/>
</dbReference>
<comment type="subunit">
    <text evidence="2 7">Part of the 30S ribosomal subunit.</text>
</comment>
<dbReference type="PANTHER" id="PTHR13479">
    <property type="entry name" value="30S RIBOSOMAL PROTEIN S18"/>
    <property type="match status" value="1"/>
</dbReference>
<dbReference type="Gene3D" id="4.10.640.10">
    <property type="entry name" value="Ribosomal protein S18"/>
    <property type="match status" value="1"/>
</dbReference>
<evidence type="ECO:0000256" key="6">
    <source>
        <dbReference type="ARBA" id="ARBA00035266"/>
    </source>
</evidence>
<dbReference type="AlphaFoldDB" id="A0A097KNY7"/>
<dbReference type="GeneID" id="22160194"/>
<gene>
    <name evidence="7 9" type="primary">rps18</name>
</gene>
<protein>
    <recommendedName>
        <fullName evidence="6 7">Small ribosomal subunit protein bS18c</fullName>
    </recommendedName>
</protein>
<dbReference type="EMBL" id="KM462878">
    <property type="protein sequence ID" value="AIT94880.1"/>
    <property type="molecule type" value="Genomic_DNA"/>
</dbReference>
<evidence type="ECO:0000256" key="8">
    <source>
        <dbReference type="RuleBase" id="RU003910"/>
    </source>
</evidence>
<comment type="subcellular location">
    <subcellularLocation>
        <location evidence="7">Plastid</location>
        <location evidence="7">Chloroplast</location>
    </subcellularLocation>
</comment>
<evidence type="ECO:0000256" key="2">
    <source>
        <dbReference type="ARBA" id="ARBA00011458"/>
    </source>
</evidence>
<evidence type="ECO:0000256" key="5">
    <source>
        <dbReference type="ARBA" id="ARBA00023274"/>
    </source>
</evidence>
<dbReference type="SUPFAM" id="SSF46911">
    <property type="entry name" value="Ribosomal protein S18"/>
    <property type="match status" value="1"/>
</dbReference>
<dbReference type="RefSeq" id="YP_009106071.1">
    <property type="nucleotide sequence ID" value="NC_025539.1"/>
</dbReference>
<dbReference type="GO" id="GO:1990904">
    <property type="term" value="C:ribonucleoprotein complex"/>
    <property type="evidence" value="ECO:0007669"/>
    <property type="project" value="UniProtKB-KW"/>
</dbReference>
<evidence type="ECO:0000256" key="1">
    <source>
        <dbReference type="ARBA" id="ARBA00005589"/>
    </source>
</evidence>
<dbReference type="GO" id="GO:0009507">
    <property type="term" value="C:chloroplast"/>
    <property type="evidence" value="ECO:0007669"/>
    <property type="project" value="UniProtKB-SubCell"/>
</dbReference>
<accession>A0A097KNY7</accession>
<dbReference type="InterPro" id="IPR001648">
    <property type="entry name" value="Ribosomal_bS18"/>
</dbReference>
<keyword evidence="3 7" id="KW-0694">RNA-binding</keyword>
<dbReference type="NCBIfam" id="TIGR00165">
    <property type="entry name" value="S18"/>
    <property type="match status" value="1"/>
</dbReference>
<keyword evidence="4 7" id="KW-0689">Ribosomal protein</keyword>
<dbReference type="PRINTS" id="PR00974">
    <property type="entry name" value="RIBOSOMALS18"/>
</dbReference>
<evidence type="ECO:0000256" key="7">
    <source>
        <dbReference type="HAMAP-Rule" id="MF_00270"/>
    </source>
</evidence>
<dbReference type="InterPro" id="IPR036870">
    <property type="entry name" value="Ribosomal_bS18_sf"/>
</dbReference>
<reference evidence="9" key="1">
    <citation type="journal article" date="2014" name="BMC Evol. Biol.">
        <title>Chloroplast phylogenomic analysis resolves deep-level relationships within the green algal class Trebouxiophyceae.</title>
        <authorList>
            <person name="Lemieux C."/>
            <person name="Otis C."/>
            <person name="Turmel M."/>
        </authorList>
    </citation>
    <scope>NUCLEOTIDE SEQUENCE</scope>
</reference>
<keyword evidence="5 7" id="KW-0687">Ribonucleoprotein</keyword>
<dbReference type="GO" id="GO:0006412">
    <property type="term" value="P:translation"/>
    <property type="evidence" value="ECO:0007669"/>
    <property type="project" value="UniProtKB-UniRule"/>
</dbReference>
<dbReference type="GO" id="GO:0003735">
    <property type="term" value="F:structural constituent of ribosome"/>
    <property type="evidence" value="ECO:0007669"/>
    <property type="project" value="InterPro"/>
</dbReference>
<sequence length="90" mass="10118">MKFSPRRGKPKAFKRPIAIIQKKVTPEYSQWTIDYKNIALLRKLITSEGKIIPKRITGMSSKQHRAIAAAIKNARMAGLLPFISVSPTRG</sequence>
<evidence type="ECO:0000313" key="9">
    <source>
        <dbReference type="EMBL" id="AIT94880.1"/>
    </source>
</evidence>